<dbReference type="InterPro" id="IPR036565">
    <property type="entry name" value="Mur-like_cat_sf"/>
</dbReference>
<dbReference type="AlphaFoldDB" id="D0KXY2"/>
<dbReference type="Pfam" id="PF08245">
    <property type="entry name" value="Mur_ligase_M"/>
    <property type="match status" value="1"/>
</dbReference>
<dbReference type="InterPro" id="IPR004101">
    <property type="entry name" value="Mur_ligase_C"/>
</dbReference>
<dbReference type="Gene3D" id="3.40.1190.10">
    <property type="entry name" value="Mur-like, catalytic domain"/>
    <property type="match status" value="1"/>
</dbReference>
<dbReference type="PANTHER" id="PTHR43692">
    <property type="entry name" value="UDP-N-ACETYLMURAMOYLALANINE--D-GLUTAMATE LIGASE"/>
    <property type="match status" value="1"/>
</dbReference>
<keyword evidence="7 8" id="KW-0133">Cell shape</keyword>
<dbReference type="GO" id="GO:0005737">
    <property type="term" value="C:cytoplasm"/>
    <property type="evidence" value="ECO:0007669"/>
    <property type="project" value="UniProtKB-SubCell"/>
</dbReference>
<dbReference type="UniPathway" id="UPA00219"/>
<dbReference type="HAMAP" id="MF_00639">
    <property type="entry name" value="MurD"/>
    <property type="match status" value="1"/>
</dbReference>
<keyword evidence="7 8" id="KW-0961">Cell wall biogenesis/degradation</keyword>
<comment type="pathway">
    <text evidence="2 7 8">Cell wall biogenesis; peptidoglycan biosynthesis.</text>
</comment>
<dbReference type="KEGG" id="hna:Hneap_0448"/>
<dbReference type="GO" id="GO:0071555">
    <property type="term" value="P:cell wall organization"/>
    <property type="evidence" value="ECO:0007669"/>
    <property type="project" value="UniProtKB-KW"/>
</dbReference>
<accession>D0KXY2</accession>
<dbReference type="Gene3D" id="3.90.190.20">
    <property type="entry name" value="Mur ligase, C-terminal domain"/>
    <property type="match status" value="1"/>
</dbReference>
<proteinExistence type="inferred from homology"/>
<keyword evidence="7 8" id="KW-0132">Cell division</keyword>
<comment type="similarity">
    <text evidence="7">Belongs to the MurCDEF family.</text>
</comment>
<dbReference type="GO" id="GO:0005524">
    <property type="term" value="F:ATP binding"/>
    <property type="evidence" value="ECO:0007669"/>
    <property type="project" value="UniProtKB-UniRule"/>
</dbReference>
<dbReference type="GO" id="GO:0008764">
    <property type="term" value="F:UDP-N-acetylmuramoylalanine-D-glutamate ligase activity"/>
    <property type="evidence" value="ECO:0007669"/>
    <property type="project" value="UniProtKB-UniRule"/>
</dbReference>
<dbReference type="Pfam" id="PF02875">
    <property type="entry name" value="Mur_ligase_C"/>
    <property type="match status" value="1"/>
</dbReference>
<dbReference type="EC" id="6.3.2.9" evidence="7 8"/>
<dbReference type="EMBL" id="CP001801">
    <property type="protein sequence ID" value="ACX95305.1"/>
    <property type="molecule type" value="Genomic_DNA"/>
</dbReference>
<keyword evidence="3 7" id="KW-0963">Cytoplasm</keyword>
<evidence type="ECO:0000256" key="1">
    <source>
        <dbReference type="ARBA" id="ARBA00004496"/>
    </source>
</evidence>
<dbReference type="SUPFAM" id="SSF53623">
    <property type="entry name" value="MurD-like peptide ligases, catalytic domain"/>
    <property type="match status" value="1"/>
</dbReference>
<keyword evidence="4 7" id="KW-0436">Ligase</keyword>
<organism evidence="11 12">
    <name type="scientific">Halothiobacillus neapolitanus (strain ATCC 23641 / DSM 15147 / CIP 104769 / NCIMB 8539 / c2)</name>
    <name type="common">Thiobacillus neapolitanus</name>
    <dbReference type="NCBI Taxonomy" id="555778"/>
    <lineage>
        <taxon>Bacteria</taxon>
        <taxon>Pseudomonadati</taxon>
        <taxon>Pseudomonadota</taxon>
        <taxon>Gammaproteobacteria</taxon>
        <taxon>Chromatiales</taxon>
        <taxon>Halothiobacillaceae</taxon>
        <taxon>Halothiobacillus</taxon>
    </lineage>
</organism>
<evidence type="ECO:0000313" key="11">
    <source>
        <dbReference type="EMBL" id="ACX95305.1"/>
    </source>
</evidence>
<dbReference type="SUPFAM" id="SSF51984">
    <property type="entry name" value="MurCD N-terminal domain"/>
    <property type="match status" value="1"/>
</dbReference>
<feature type="binding site" evidence="7">
    <location>
        <begin position="111"/>
        <end position="117"/>
    </location>
    <ligand>
        <name>ATP</name>
        <dbReference type="ChEBI" id="CHEBI:30616"/>
    </ligand>
</feature>
<dbReference type="OrthoDB" id="9809796at2"/>
<keyword evidence="6 7" id="KW-0067">ATP-binding</keyword>
<gene>
    <name evidence="7" type="primary">murD</name>
    <name evidence="11" type="ordered locus">Hneap_0448</name>
</gene>
<dbReference type="SUPFAM" id="SSF53244">
    <property type="entry name" value="MurD-like peptide ligases, peptide-binding domain"/>
    <property type="match status" value="1"/>
</dbReference>
<comment type="subcellular location">
    <subcellularLocation>
        <location evidence="1 7 8">Cytoplasm</location>
    </subcellularLocation>
</comment>
<protein>
    <recommendedName>
        <fullName evidence="7 8">UDP-N-acetylmuramoylalanine--D-glutamate ligase</fullName>
        <ecNumber evidence="7 8">6.3.2.9</ecNumber>
    </recommendedName>
    <alternativeName>
        <fullName evidence="7">D-glutamic acid-adding enzyme</fullName>
    </alternativeName>
    <alternativeName>
        <fullName evidence="7">UDP-N-acetylmuramoyl-L-alanyl-D-glutamate synthetase</fullName>
    </alternativeName>
</protein>
<dbReference type="GO" id="GO:0051301">
    <property type="term" value="P:cell division"/>
    <property type="evidence" value="ECO:0007669"/>
    <property type="project" value="UniProtKB-KW"/>
</dbReference>
<evidence type="ECO:0000259" key="10">
    <source>
        <dbReference type="Pfam" id="PF08245"/>
    </source>
</evidence>
<evidence type="ECO:0000256" key="6">
    <source>
        <dbReference type="ARBA" id="ARBA00022840"/>
    </source>
</evidence>
<evidence type="ECO:0000256" key="5">
    <source>
        <dbReference type="ARBA" id="ARBA00022741"/>
    </source>
</evidence>
<dbReference type="STRING" id="555778.Hneap_0448"/>
<feature type="domain" description="Mur ligase central" evidence="10">
    <location>
        <begin position="109"/>
        <end position="293"/>
    </location>
</feature>
<dbReference type="eggNOG" id="COG0771">
    <property type="taxonomic scope" value="Bacteria"/>
</dbReference>
<keyword evidence="12" id="KW-1185">Reference proteome</keyword>
<keyword evidence="5 7" id="KW-0547">Nucleotide-binding</keyword>
<feature type="domain" description="Mur ligase C-terminal" evidence="9">
    <location>
        <begin position="320"/>
        <end position="436"/>
    </location>
</feature>
<name>D0KXY2_HALNC</name>
<evidence type="ECO:0000256" key="2">
    <source>
        <dbReference type="ARBA" id="ARBA00004752"/>
    </source>
</evidence>
<evidence type="ECO:0000256" key="8">
    <source>
        <dbReference type="RuleBase" id="RU003664"/>
    </source>
</evidence>
<dbReference type="Gene3D" id="3.40.50.720">
    <property type="entry name" value="NAD(P)-binding Rossmann-like Domain"/>
    <property type="match status" value="1"/>
</dbReference>
<sequence length="471" mass="49123">MEKHSLILGMGKSGLSVARHLSRLGLPFAAADTRDDAVLRAEWVAQYPDISITMGALHESLLDNVAELIVSPGIALDLPLIMSARVKQIPVRGDIDLALHASDVPVVLITGSNGKSTVTALVGELLNAAGVSAVVGGNFGTPALDLLTTDADVLVLEVSSFQLESTDFSGLAPAQMPRAATVLNISQDHLDRHGTLAHYAAIKETALHQARRAVLNRDDPMVAAMAERASGDVIWFGTAMPTQPSDFGLMTIAGESWLIQAQANATALSILPVQALGLTGRHNQMNVLAALALIQAVVPDVALNDDRLLNVLRQFTGLPHRAQSVGVINGVRFIDDSKATNVGAAVAAILGMPAPLVLIAGGQGKGQDFAPLAESLVGRCAGLILMGQDQAVIAEALQNEPGATWPVRRVHSMIEAVQAAADIAPPQSTVLLAPACASLDMFVSYVDRGNQFAAAVASLSAKKTNGTEFTS</sequence>
<reference evidence="11 12" key="1">
    <citation type="submission" date="2009-10" db="EMBL/GenBank/DDBJ databases">
        <title>Complete sequence of Halothiobacillus neapolitanus c2.</title>
        <authorList>
            <consortium name="US DOE Joint Genome Institute"/>
            <person name="Lucas S."/>
            <person name="Copeland A."/>
            <person name="Lapidus A."/>
            <person name="Glavina del Rio T."/>
            <person name="Tice H."/>
            <person name="Bruce D."/>
            <person name="Goodwin L."/>
            <person name="Pitluck S."/>
            <person name="Davenport K."/>
            <person name="Brettin T."/>
            <person name="Detter J.C."/>
            <person name="Han C."/>
            <person name="Tapia R."/>
            <person name="Larimer F."/>
            <person name="Land M."/>
            <person name="Hauser L."/>
            <person name="Kyrpides N."/>
            <person name="Mikhailova N."/>
            <person name="Kerfeld C."/>
            <person name="Cannon G."/>
            <person name="Heinhort S."/>
        </authorList>
    </citation>
    <scope>NUCLEOTIDE SEQUENCE [LARGE SCALE GENOMIC DNA]</scope>
    <source>
        <strain evidence="12">ATCC 23641 / c2</strain>
    </source>
</reference>
<dbReference type="RefSeq" id="WP_012823341.1">
    <property type="nucleotide sequence ID" value="NC_013422.1"/>
</dbReference>
<evidence type="ECO:0000313" key="12">
    <source>
        <dbReference type="Proteomes" id="UP000009102"/>
    </source>
</evidence>
<dbReference type="InterPro" id="IPR036615">
    <property type="entry name" value="Mur_ligase_C_dom_sf"/>
</dbReference>
<dbReference type="NCBIfam" id="TIGR01087">
    <property type="entry name" value="murD"/>
    <property type="match status" value="1"/>
</dbReference>
<evidence type="ECO:0000256" key="3">
    <source>
        <dbReference type="ARBA" id="ARBA00022490"/>
    </source>
</evidence>
<dbReference type="HOGENOM" id="CLU_032540_1_0_6"/>
<comment type="catalytic activity">
    <reaction evidence="7 8">
        <text>UDP-N-acetyl-alpha-D-muramoyl-L-alanine + D-glutamate + ATP = UDP-N-acetyl-alpha-D-muramoyl-L-alanyl-D-glutamate + ADP + phosphate + H(+)</text>
        <dbReference type="Rhea" id="RHEA:16429"/>
        <dbReference type="ChEBI" id="CHEBI:15378"/>
        <dbReference type="ChEBI" id="CHEBI:29986"/>
        <dbReference type="ChEBI" id="CHEBI:30616"/>
        <dbReference type="ChEBI" id="CHEBI:43474"/>
        <dbReference type="ChEBI" id="CHEBI:83898"/>
        <dbReference type="ChEBI" id="CHEBI:83900"/>
        <dbReference type="ChEBI" id="CHEBI:456216"/>
        <dbReference type="EC" id="6.3.2.9"/>
    </reaction>
</comment>
<keyword evidence="7 8" id="KW-0131">Cell cycle</keyword>
<keyword evidence="7 8" id="KW-0573">Peptidoglycan synthesis</keyword>
<comment type="function">
    <text evidence="7 8">Cell wall formation. Catalyzes the addition of glutamate to the nucleotide precursor UDP-N-acetylmuramoyl-L-alanine (UMA).</text>
</comment>
<dbReference type="GO" id="GO:0009252">
    <property type="term" value="P:peptidoglycan biosynthetic process"/>
    <property type="evidence" value="ECO:0007669"/>
    <property type="project" value="UniProtKB-UniRule"/>
</dbReference>
<dbReference type="InterPro" id="IPR013221">
    <property type="entry name" value="Mur_ligase_cen"/>
</dbReference>
<evidence type="ECO:0000259" key="9">
    <source>
        <dbReference type="Pfam" id="PF02875"/>
    </source>
</evidence>
<dbReference type="PANTHER" id="PTHR43692:SF1">
    <property type="entry name" value="UDP-N-ACETYLMURAMOYLALANINE--D-GLUTAMATE LIGASE"/>
    <property type="match status" value="1"/>
</dbReference>
<dbReference type="Pfam" id="PF21799">
    <property type="entry name" value="MurD-like_N"/>
    <property type="match status" value="1"/>
</dbReference>
<dbReference type="Proteomes" id="UP000009102">
    <property type="component" value="Chromosome"/>
</dbReference>
<evidence type="ECO:0000256" key="7">
    <source>
        <dbReference type="HAMAP-Rule" id="MF_00639"/>
    </source>
</evidence>
<evidence type="ECO:0000256" key="4">
    <source>
        <dbReference type="ARBA" id="ARBA00022598"/>
    </source>
</evidence>
<dbReference type="InterPro" id="IPR005762">
    <property type="entry name" value="MurD"/>
</dbReference>
<dbReference type="GO" id="GO:0008360">
    <property type="term" value="P:regulation of cell shape"/>
    <property type="evidence" value="ECO:0007669"/>
    <property type="project" value="UniProtKB-KW"/>
</dbReference>